<proteinExistence type="predicted"/>
<comment type="caution">
    <text evidence="2">Lacks conserved residue(s) required for the propagation of feature annotation.</text>
</comment>
<dbReference type="Pfam" id="PF00057">
    <property type="entry name" value="Ldl_recept_a"/>
    <property type="match status" value="1"/>
</dbReference>
<organism evidence="5 6">
    <name type="scientific">Magallana gigas</name>
    <name type="common">Pacific oyster</name>
    <name type="synonym">Crassostrea gigas</name>
    <dbReference type="NCBI Taxonomy" id="29159"/>
    <lineage>
        <taxon>Eukaryota</taxon>
        <taxon>Metazoa</taxon>
        <taxon>Spiralia</taxon>
        <taxon>Lophotrochozoa</taxon>
        <taxon>Mollusca</taxon>
        <taxon>Bivalvia</taxon>
        <taxon>Autobranchia</taxon>
        <taxon>Pteriomorphia</taxon>
        <taxon>Ostreida</taxon>
        <taxon>Ostreoidea</taxon>
        <taxon>Ostreidae</taxon>
        <taxon>Magallana</taxon>
    </lineage>
</organism>
<dbReference type="CDD" id="cd00112">
    <property type="entry name" value="LDLa"/>
    <property type="match status" value="1"/>
</dbReference>
<evidence type="ECO:0000313" key="5">
    <source>
        <dbReference type="EnsemblMetazoa" id="G7949.1:cds"/>
    </source>
</evidence>
<keyword evidence="6" id="KW-1185">Reference proteome</keyword>
<evidence type="ECO:0000256" key="1">
    <source>
        <dbReference type="ARBA" id="ARBA00023157"/>
    </source>
</evidence>
<dbReference type="SMART" id="SM00192">
    <property type="entry name" value="LDLa"/>
    <property type="match status" value="1"/>
</dbReference>
<dbReference type="AlphaFoldDB" id="A0A8W8NSZ1"/>
<sequence length="816" mass="89444">MTSTLSLEVGVLLLAASFSVVRAALIFEKCTRQSQCPANSGCRPSGCDGYTCRCDVNFVYSDDRSHCIPGKLVGQTCDANLNKCLSPFALCTDGVCQCNELMEPTSDGLCKAPYEAEIHQSCEEKFCVLSTTCINDVCNCPDDKREITPSEYWLDPFKARRCVDKKFSLDSCKGVKLPLLSDLPEGNDVSLKYDNQQESNDKTNEEMPKDKQKPQSNPGIVTLVSRASQTESGISKVKITGNSFTLDTIKPSTAEYKEQGPIAVRIKPRGFKNSQDNELFGTTDKKGTRYDDDTLNDVGKDYVGSPASKTDLNTVTDSVMSNAANARSTTHLFESASGLVNDNIVTPQTTDFTSPTGDDTVAASIQTPDNLDSGEMEKYVPGENFLAPGNFDSSEIAKDNVVTVKAETKSKEQVTTAFDTGIQNQNGSDTGRLQALLKSILGNMLQSKNKVNIYHGCSADLQCPAHAFCTIRGCNQRKQCLCSEGFMVNRNGTQCIPDASRPCVVSEFRCDNGRCIPLSWVCDGVKDCPNNEDEGTQCLGVDSSIQKANSRVTDRLEDKINHEAAMRIHLEKGIQDLRQEISRLREEYTEKMTPSPQNQDLPTGFSPEHFSMMAEKQNPWPNHDDDVFYEGYTETIQNLLKKYGVYTLWGSKLCPRDKNTKTMYTGIMSSNLPSGKSKGSGDILCLPEVPEFDNLTASGSTKQTTNHKIIISGFSRHLTCAVCQVQQISSVVMIPAKTSCPKDWKLEYAGVLVSAESKNTSPSRYVCVEKGAVYNGGLEDSRGHGPFLTPATVECGRIPCPPYSQDRYLPCVVCSV</sequence>
<dbReference type="PROSITE" id="PS50068">
    <property type="entry name" value="LDLRA_2"/>
    <property type="match status" value="1"/>
</dbReference>
<dbReference type="SUPFAM" id="SSF57424">
    <property type="entry name" value="LDL receptor-like module"/>
    <property type="match status" value="1"/>
</dbReference>
<feature type="compositionally biased region" description="Basic and acidic residues" evidence="3">
    <location>
        <begin position="199"/>
        <end position="213"/>
    </location>
</feature>
<feature type="region of interest" description="Disordered" evidence="3">
    <location>
        <begin position="187"/>
        <end position="220"/>
    </location>
</feature>
<dbReference type="InterPro" id="IPR002172">
    <property type="entry name" value="LDrepeatLR_classA_rpt"/>
</dbReference>
<dbReference type="Gene3D" id="4.10.400.10">
    <property type="entry name" value="Low-density Lipoprotein Receptor"/>
    <property type="match status" value="1"/>
</dbReference>
<accession>A0A8W8NSZ1</accession>
<evidence type="ECO:0000256" key="2">
    <source>
        <dbReference type="PROSITE-ProRule" id="PRU00124"/>
    </source>
</evidence>
<dbReference type="Proteomes" id="UP000005408">
    <property type="component" value="Unassembled WGS sequence"/>
</dbReference>
<feature type="region of interest" description="Disordered" evidence="3">
    <location>
        <begin position="351"/>
        <end position="372"/>
    </location>
</feature>
<evidence type="ECO:0000256" key="4">
    <source>
        <dbReference type="SAM" id="SignalP"/>
    </source>
</evidence>
<evidence type="ECO:0000256" key="3">
    <source>
        <dbReference type="SAM" id="MobiDB-lite"/>
    </source>
</evidence>
<feature type="disulfide bond" evidence="2">
    <location>
        <begin position="503"/>
        <end position="515"/>
    </location>
</feature>
<keyword evidence="1 2" id="KW-1015">Disulfide bond</keyword>
<dbReference type="InterPro" id="IPR036055">
    <property type="entry name" value="LDL_receptor-like_sf"/>
</dbReference>
<dbReference type="OrthoDB" id="6148380at2759"/>
<dbReference type="InterPro" id="IPR023415">
    <property type="entry name" value="LDLR_class-A_CS"/>
</dbReference>
<dbReference type="PROSITE" id="PS01209">
    <property type="entry name" value="LDLRA_1"/>
    <property type="match status" value="1"/>
</dbReference>
<feature type="disulfide bond" evidence="2">
    <location>
        <begin position="510"/>
        <end position="528"/>
    </location>
</feature>
<feature type="signal peptide" evidence="4">
    <location>
        <begin position="1"/>
        <end position="23"/>
    </location>
</feature>
<evidence type="ECO:0000313" key="6">
    <source>
        <dbReference type="Proteomes" id="UP000005408"/>
    </source>
</evidence>
<reference evidence="5" key="1">
    <citation type="submission" date="2022-08" db="UniProtKB">
        <authorList>
            <consortium name="EnsemblMetazoa"/>
        </authorList>
    </citation>
    <scope>IDENTIFICATION</scope>
    <source>
        <strain evidence="5">05x7-T-G4-1.051#20</strain>
    </source>
</reference>
<feature type="compositionally biased region" description="Polar residues" evidence="3">
    <location>
        <begin position="351"/>
        <end position="370"/>
    </location>
</feature>
<evidence type="ECO:0008006" key="7">
    <source>
        <dbReference type="Google" id="ProtNLM"/>
    </source>
</evidence>
<dbReference type="OMA" id="CNELMEP"/>
<dbReference type="EnsemblMetazoa" id="G7949.1">
    <property type="protein sequence ID" value="G7949.1:cds"/>
    <property type="gene ID" value="G7949"/>
</dbReference>
<feature type="chain" id="PRO_5036497540" description="EB domain-containing protein" evidence="4">
    <location>
        <begin position="24"/>
        <end position="816"/>
    </location>
</feature>
<name>A0A8W8NSZ1_MAGGI</name>
<protein>
    <recommendedName>
        <fullName evidence="7">EB domain-containing protein</fullName>
    </recommendedName>
</protein>
<keyword evidence="4" id="KW-0732">Signal</keyword>